<dbReference type="GO" id="GO:0005634">
    <property type="term" value="C:nucleus"/>
    <property type="evidence" value="ECO:0007669"/>
    <property type="project" value="TreeGrafter"/>
</dbReference>
<dbReference type="InterPro" id="IPR019012">
    <property type="entry name" value="RNA_cap_Gua-N2-MeTrfase"/>
</dbReference>
<comment type="catalytic activity">
    <reaction evidence="4">
        <text>a 5'-end (N(7)-methyl 5'-triphosphoguanosine)-ribonucleoside in snoRNA + S-adenosyl-L-methionine = a 5'-end (N(2),N(7)-dimethyl 5'-triphosphoguanosine)-ribonucleoside in snoRNA + S-adenosyl-L-homocysteine + H(+)</text>
        <dbReference type="Rhea" id="RHEA:78475"/>
        <dbReference type="Rhea" id="RHEA-COMP:19086"/>
        <dbReference type="Rhea" id="RHEA-COMP:19088"/>
        <dbReference type="ChEBI" id="CHEBI:15378"/>
        <dbReference type="ChEBI" id="CHEBI:57856"/>
        <dbReference type="ChEBI" id="CHEBI:59789"/>
        <dbReference type="ChEBI" id="CHEBI:156461"/>
        <dbReference type="ChEBI" id="CHEBI:172880"/>
    </reaction>
    <physiologicalReaction direction="left-to-right" evidence="4">
        <dbReference type="Rhea" id="RHEA:78476"/>
    </physiologicalReaction>
</comment>
<dbReference type="CDD" id="cd02440">
    <property type="entry name" value="AdoMet_MTases"/>
    <property type="match status" value="1"/>
</dbReference>
<keyword evidence="9" id="KW-1185">Reference proteome</keyword>
<comment type="catalytic activity">
    <reaction evidence="6">
        <text>a 5'-end (N(7)-methyl 5'-triphosphoguanosine)-ribonucleoside in snRNA + S-adenosyl-L-methionine = a 5'-end (N(2),N(7)-dimethyl 5'-triphosphoguanosine)-ribonucleoside in snRNA + S-adenosyl-L-homocysteine + H(+)</text>
        <dbReference type="Rhea" id="RHEA:78471"/>
        <dbReference type="Rhea" id="RHEA-COMP:19085"/>
        <dbReference type="Rhea" id="RHEA-COMP:19087"/>
        <dbReference type="ChEBI" id="CHEBI:15378"/>
        <dbReference type="ChEBI" id="CHEBI:57856"/>
        <dbReference type="ChEBI" id="CHEBI:59789"/>
        <dbReference type="ChEBI" id="CHEBI:156461"/>
        <dbReference type="ChEBI" id="CHEBI:172880"/>
    </reaction>
    <physiologicalReaction direction="left-to-right" evidence="6">
        <dbReference type="Rhea" id="RHEA:78472"/>
    </physiologicalReaction>
</comment>
<reference evidence="8 9" key="1">
    <citation type="journal article" date="2015" name="Genome Biol. Evol.">
        <title>Phylogenomic analyses indicate that early fungi evolved digesting cell walls of algal ancestors of land plants.</title>
        <authorList>
            <person name="Chang Y."/>
            <person name="Wang S."/>
            <person name="Sekimoto S."/>
            <person name="Aerts A.L."/>
            <person name="Choi C."/>
            <person name="Clum A."/>
            <person name="LaButti K.M."/>
            <person name="Lindquist E.A."/>
            <person name="Yee Ngan C."/>
            <person name="Ohm R.A."/>
            <person name="Salamov A.A."/>
            <person name="Grigoriev I.V."/>
            <person name="Spatafora J.W."/>
            <person name="Berbee M.L."/>
        </authorList>
    </citation>
    <scope>NUCLEOTIDE SEQUENCE [LARGE SCALE GENOMIC DNA]</scope>
    <source>
        <strain evidence="8 9">JEL478</strain>
    </source>
</reference>
<dbReference type="PANTHER" id="PTHR14741:SF32">
    <property type="entry name" value="TRIMETHYLGUANOSINE SYNTHASE"/>
    <property type="match status" value="1"/>
</dbReference>
<dbReference type="Gene3D" id="3.40.50.150">
    <property type="entry name" value="Vaccinia Virus protein VP39"/>
    <property type="match status" value="1"/>
</dbReference>
<dbReference type="Pfam" id="PF09445">
    <property type="entry name" value="Methyltransf_15"/>
    <property type="match status" value="1"/>
</dbReference>
<evidence type="ECO:0000256" key="7">
    <source>
        <dbReference type="ARBA" id="ARBA00049790"/>
    </source>
</evidence>
<evidence type="ECO:0000256" key="4">
    <source>
        <dbReference type="ARBA" id="ARBA00048740"/>
    </source>
</evidence>
<dbReference type="Proteomes" id="UP000070544">
    <property type="component" value="Unassembled WGS sequence"/>
</dbReference>
<evidence type="ECO:0000256" key="6">
    <source>
        <dbReference type="ARBA" id="ARBA00049075"/>
    </source>
</evidence>
<comment type="catalytic activity">
    <reaction evidence="3">
        <text>a 5'-end (N(2),N(7)-dimethyl 5'-triphosphoguanosine)-ribonucleoside in snoRNA + S-adenosyl-L-methionine = a 5'-end (N(2),N(2),N(7)-trimethyl 5'-triphosphoguanosine)-ribonucleoside in snoRNA + S-adenosyl-L-homocysteine + H(+)</text>
        <dbReference type="Rhea" id="RHEA:78507"/>
        <dbReference type="Rhea" id="RHEA-COMP:19088"/>
        <dbReference type="Rhea" id="RHEA-COMP:19090"/>
        <dbReference type="ChEBI" id="CHEBI:15378"/>
        <dbReference type="ChEBI" id="CHEBI:57856"/>
        <dbReference type="ChEBI" id="CHEBI:59789"/>
        <dbReference type="ChEBI" id="CHEBI:167623"/>
        <dbReference type="ChEBI" id="CHEBI:172880"/>
    </reaction>
    <physiologicalReaction direction="left-to-right" evidence="3">
        <dbReference type="Rhea" id="RHEA:78508"/>
    </physiologicalReaction>
</comment>
<dbReference type="EMBL" id="KQ965737">
    <property type="protein sequence ID" value="KXS19738.1"/>
    <property type="molecule type" value="Genomic_DNA"/>
</dbReference>
<evidence type="ECO:0000313" key="9">
    <source>
        <dbReference type="Proteomes" id="UP000070544"/>
    </source>
</evidence>
<dbReference type="SUPFAM" id="SSF53335">
    <property type="entry name" value="S-adenosyl-L-methionine-dependent methyltransferases"/>
    <property type="match status" value="1"/>
</dbReference>
<evidence type="ECO:0000256" key="2">
    <source>
        <dbReference type="ARBA" id="ARBA00025783"/>
    </source>
</evidence>
<comment type="catalytic activity">
    <reaction evidence="5">
        <text>a 5'-end (N(2),N(7)-dimethyl 5'-triphosphoguanosine)-ribonucleoside in snRNA + S-adenosyl-L-methionine = a 5'-end (N(2),N(2),N(7)-trimethyl 5'-triphosphoguanosine)-ribonucleoside in snRNA + S-adenosyl-L-homocysteine + H(+)</text>
        <dbReference type="Rhea" id="RHEA:78479"/>
        <dbReference type="Rhea" id="RHEA-COMP:19087"/>
        <dbReference type="Rhea" id="RHEA-COMP:19089"/>
        <dbReference type="ChEBI" id="CHEBI:15378"/>
        <dbReference type="ChEBI" id="CHEBI:57856"/>
        <dbReference type="ChEBI" id="CHEBI:59789"/>
        <dbReference type="ChEBI" id="CHEBI:167623"/>
        <dbReference type="ChEBI" id="CHEBI:172880"/>
    </reaction>
    <physiologicalReaction direction="left-to-right" evidence="5">
        <dbReference type="Rhea" id="RHEA:78480"/>
    </physiologicalReaction>
</comment>
<proteinExistence type="inferred from homology"/>
<dbReference type="STRING" id="1344416.A0A139ASL5"/>
<dbReference type="AlphaFoldDB" id="A0A139ASL5"/>
<evidence type="ECO:0000256" key="1">
    <source>
        <dbReference type="ARBA" id="ARBA00018517"/>
    </source>
</evidence>
<gene>
    <name evidence="8" type="ORF">M427DRAFT_52620</name>
</gene>
<dbReference type="PANTHER" id="PTHR14741">
    <property type="entry name" value="S-ADENOSYLMETHIONINE-DEPENDENT METHYLTRANSFERASE RELATED"/>
    <property type="match status" value="1"/>
</dbReference>
<keyword evidence="8" id="KW-0489">Methyltransferase</keyword>
<sequence>MGKKRRRLYEDSSAEDTSAHVVNGVDKMNWTFESMPPHLKKYWAARYSLWSRYDSGIVMDEEGWYSVTPEAVGRYITDRCAGVIDSRLGEGASLTSTVVDAFCGAGGNAIQFAARFGKVIAIDIDETRLRCAKENARIYGVSDRIEFIHANYLDILPTLNPKPAVIFLSPPWGGPSYRSQATFQLSSIEVAPSKSSSVPVGGYELIQRSLPPQCDMCMFYAPRNSDVAELSTALGNSSDGNSGVGVNVEIERVFLNGRDKVLLGISVRQ</sequence>
<protein>
    <recommendedName>
        <fullName evidence="1">Trimethylguanosine synthase</fullName>
    </recommendedName>
    <alternativeName>
        <fullName evidence="7">Cap-specific guanine-N(2) methyltransferase</fullName>
    </alternativeName>
</protein>
<dbReference type="InterPro" id="IPR029063">
    <property type="entry name" value="SAM-dependent_MTases_sf"/>
</dbReference>
<evidence type="ECO:0000313" key="8">
    <source>
        <dbReference type="EMBL" id="KXS19738.1"/>
    </source>
</evidence>
<comment type="similarity">
    <text evidence="2">Belongs to the methyltransferase superfamily. Trimethylguanosine synthase family.</text>
</comment>
<dbReference type="OrthoDB" id="194443at2759"/>
<accession>A0A139ASL5</accession>
<name>A0A139ASL5_GONPJ</name>
<organism evidence="8 9">
    <name type="scientific">Gonapodya prolifera (strain JEL478)</name>
    <name type="common">Monoblepharis prolifera</name>
    <dbReference type="NCBI Taxonomy" id="1344416"/>
    <lineage>
        <taxon>Eukaryota</taxon>
        <taxon>Fungi</taxon>
        <taxon>Fungi incertae sedis</taxon>
        <taxon>Chytridiomycota</taxon>
        <taxon>Chytridiomycota incertae sedis</taxon>
        <taxon>Monoblepharidomycetes</taxon>
        <taxon>Monoblepharidales</taxon>
        <taxon>Gonapodyaceae</taxon>
        <taxon>Gonapodya</taxon>
    </lineage>
</organism>
<evidence type="ECO:0000256" key="3">
    <source>
        <dbReference type="ARBA" id="ARBA00047418"/>
    </source>
</evidence>
<evidence type="ECO:0000256" key="5">
    <source>
        <dbReference type="ARBA" id="ARBA00048763"/>
    </source>
</evidence>
<keyword evidence="8" id="KW-0808">Transferase</keyword>
<dbReference type="GO" id="GO:0071164">
    <property type="term" value="F:RNA cap trimethylguanosine synthase activity"/>
    <property type="evidence" value="ECO:0007669"/>
    <property type="project" value="TreeGrafter"/>
</dbReference>